<evidence type="ECO:0000313" key="4">
    <source>
        <dbReference type="Proteomes" id="UP000628448"/>
    </source>
</evidence>
<feature type="coiled-coil region" evidence="1">
    <location>
        <begin position="458"/>
        <end position="485"/>
    </location>
</feature>
<comment type="caution">
    <text evidence="3">The sequence shown here is derived from an EMBL/GenBank/DDBJ whole genome shotgun (WGS) entry which is preliminary data.</text>
</comment>
<evidence type="ECO:0008006" key="5">
    <source>
        <dbReference type="Google" id="ProtNLM"/>
    </source>
</evidence>
<dbReference type="AlphaFoldDB" id="A0A931DXY5"/>
<name>A0A931DXY5_9BACT</name>
<proteinExistence type="predicted"/>
<feature type="signal peptide" evidence="2">
    <location>
        <begin position="1"/>
        <end position="17"/>
    </location>
</feature>
<feature type="chain" id="PRO_5037411768" description="BZIP transcription factor" evidence="2">
    <location>
        <begin position="18"/>
        <end position="490"/>
    </location>
</feature>
<dbReference type="RefSeq" id="WP_196989044.1">
    <property type="nucleotide sequence ID" value="NZ_JADWYR010000001.1"/>
</dbReference>
<dbReference type="EMBL" id="JADWYR010000001">
    <property type="protein sequence ID" value="MBG9374962.1"/>
    <property type="molecule type" value="Genomic_DNA"/>
</dbReference>
<keyword evidence="2" id="KW-0732">Signal</keyword>
<gene>
    <name evidence="3" type="ORF">I5907_01845</name>
</gene>
<organism evidence="3 4">
    <name type="scientific">Panacibacter microcysteis</name>
    <dbReference type="NCBI Taxonomy" id="2793269"/>
    <lineage>
        <taxon>Bacteria</taxon>
        <taxon>Pseudomonadati</taxon>
        <taxon>Bacteroidota</taxon>
        <taxon>Chitinophagia</taxon>
        <taxon>Chitinophagales</taxon>
        <taxon>Chitinophagaceae</taxon>
        <taxon>Panacibacter</taxon>
    </lineage>
</organism>
<keyword evidence="4" id="KW-1185">Reference proteome</keyword>
<evidence type="ECO:0000313" key="3">
    <source>
        <dbReference type="EMBL" id="MBG9374962.1"/>
    </source>
</evidence>
<evidence type="ECO:0000256" key="2">
    <source>
        <dbReference type="SAM" id="SignalP"/>
    </source>
</evidence>
<dbReference type="Proteomes" id="UP000628448">
    <property type="component" value="Unassembled WGS sequence"/>
</dbReference>
<reference evidence="3" key="1">
    <citation type="submission" date="2020-11" db="EMBL/GenBank/DDBJ databases">
        <title>Bacterial whole genome sequence for Panacibacter sp. DH6.</title>
        <authorList>
            <person name="Le V."/>
            <person name="Ko S."/>
            <person name="Ahn C.-Y."/>
            <person name="Oh H.-M."/>
        </authorList>
    </citation>
    <scope>NUCLEOTIDE SEQUENCE</scope>
    <source>
        <strain evidence="3">DH6</strain>
    </source>
</reference>
<accession>A0A931DXY5</accession>
<protein>
    <recommendedName>
        <fullName evidence="5">BZIP transcription factor</fullName>
    </recommendedName>
</protein>
<keyword evidence="1" id="KW-0175">Coiled coil</keyword>
<evidence type="ECO:0000256" key="1">
    <source>
        <dbReference type="SAM" id="Coils"/>
    </source>
</evidence>
<sequence length="490" mass="51276">MKKISLSLLLFAVTHIAANSQTNTFPTTGNVGIGTLAPASALEVVGTGKIGGATNNLTIDANGNLSFAGTAAYKVGGNKYAFQFAGNPNYGMFFNQTNVRYELRSNTAAATFFVGADNGNGYFLGNLGLGVQTAAAKLDVVGTVKITDGTQGVGKVLTSDANGVASWQIPTGGGGISGTGTAGNLAFWTGTTSLGTNANLFWNNTNGRLGIGTATPVNKLDVSGTGGIRVSTTNPGSGTADWIAGNYGATTGDRVVMGNLLGKATIGAHNNALSAWAPLIINQGGGNVAIGTANANGQFQLSNSLINRKIVLYETANNDNQFFGFGANTSTLRYQVDATTTDHVFYAASSSTVSNELMRVKGNGNVTIGVAAPATGYKLTVAGKIICTELKVQLQPFPDYVFEKNYRLRSLKEVENHIIAYKRLPGMPSAKEVESGGMNVGEMEGKVVEKVEELTLYIIQQQKQIEASQKEVEVLQKLIEKLQQQVSAKK</sequence>